<dbReference type="Proteomes" id="UP000053617">
    <property type="component" value="Unassembled WGS sequence"/>
</dbReference>
<protein>
    <submittedName>
        <fullName evidence="2">Uncharacterized protein</fullName>
    </submittedName>
</protein>
<evidence type="ECO:0000256" key="1">
    <source>
        <dbReference type="SAM" id="MobiDB-lite"/>
    </source>
</evidence>
<sequence>MLDPADILPTRLKPCLAEVLRTCVHPPTLLLRVEHILVRVLSGNCRNTPPSPDHPLNHGQDLRLENGSEIDLKTPSLRCLCLIVSDGHLQIQAVLAKELHTKELLESQRGDLIEVKKFQIRSAPRINGQGRVVYLGIQSCEWAGRGKVTDPELDFEGGFIREEAHISPQNPQWKEQKRSNFHAPAFGHGKRGLSADHGGHSFTKRGLGEKRLRQQRIKREDSDDEDDFFEVMPVSQFQIDRRRENLHQIAKKAATNIPSRPKPTAHGRIESDRGPITTPASLKVISQMEMRTGDGKKIPSLLPEPRPEQQSLSATPLEAQPSSVLKCAPLHALSSLLSPPTPLPSRNYACTVFAIITWVSTSIIHKANTPFPPKRHIKIHDQSIRRRQAGVTVAVFIDAKNFFPRVGTVALFRDVVMHRWEDDIILNKYASPKPGHEDDQVAEEWFISDEKRLEEMGFDVAGMRAWWAEKRREKKGEN</sequence>
<dbReference type="RefSeq" id="XP_013269716.1">
    <property type="nucleotide sequence ID" value="XM_013414262.1"/>
</dbReference>
<feature type="region of interest" description="Disordered" evidence="1">
    <location>
        <begin position="294"/>
        <end position="316"/>
    </location>
</feature>
<keyword evidence="3" id="KW-1185">Reference proteome</keyword>
<dbReference type="AlphaFoldDB" id="A0A0D2J144"/>
<dbReference type="GeneID" id="25296592"/>
<dbReference type="OrthoDB" id="1918685at2759"/>
<accession>A0A0D2J144</accession>
<organism evidence="2 3">
    <name type="scientific">Rhinocladiella mackenziei CBS 650.93</name>
    <dbReference type="NCBI Taxonomy" id="1442369"/>
    <lineage>
        <taxon>Eukaryota</taxon>
        <taxon>Fungi</taxon>
        <taxon>Dikarya</taxon>
        <taxon>Ascomycota</taxon>
        <taxon>Pezizomycotina</taxon>
        <taxon>Eurotiomycetes</taxon>
        <taxon>Chaetothyriomycetidae</taxon>
        <taxon>Chaetothyriales</taxon>
        <taxon>Herpotrichiellaceae</taxon>
        <taxon>Rhinocladiella</taxon>
    </lineage>
</organism>
<gene>
    <name evidence="2" type="ORF">Z518_08521</name>
</gene>
<dbReference type="EMBL" id="KN847480">
    <property type="protein sequence ID" value="KIX02580.1"/>
    <property type="molecule type" value="Genomic_DNA"/>
</dbReference>
<reference evidence="2 3" key="1">
    <citation type="submission" date="2015-01" db="EMBL/GenBank/DDBJ databases">
        <title>The Genome Sequence of Rhinocladiella mackenzie CBS 650.93.</title>
        <authorList>
            <consortium name="The Broad Institute Genomics Platform"/>
            <person name="Cuomo C."/>
            <person name="de Hoog S."/>
            <person name="Gorbushina A."/>
            <person name="Stielow B."/>
            <person name="Teixiera M."/>
            <person name="Abouelleil A."/>
            <person name="Chapman S.B."/>
            <person name="Priest M."/>
            <person name="Young S.K."/>
            <person name="Wortman J."/>
            <person name="Nusbaum C."/>
            <person name="Birren B."/>
        </authorList>
    </citation>
    <scope>NUCLEOTIDE SEQUENCE [LARGE SCALE GENOMIC DNA]</scope>
    <source>
        <strain evidence="2 3">CBS 650.93</strain>
    </source>
</reference>
<feature type="region of interest" description="Disordered" evidence="1">
    <location>
        <begin position="257"/>
        <end position="276"/>
    </location>
</feature>
<proteinExistence type="predicted"/>
<evidence type="ECO:0000313" key="2">
    <source>
        <dbReference type="EMBL" id="KIX02580.1"/>
    </source>
</evidence>
<dbReference type="VEuPathDB" id="FungiDB:Z518_08521"/>
<evidence type="ECO:0000313" key="3">
    <source>
        <dbReference type="Proteomes" id="UP000053617"/>
    </source>
</evidence>
<name>A0A0D2J144_9EURO</name>
<dbReference type="HOGENOM" id="CLU_571273_0_0_1"/>